<dbReference type="GO" id="GO:0006103">
    <property type="term" value="P:2-oxoglutarate metabolic process"/>
    <property type="evidence" value="ECO:0007669"/>
    <property type="project" value="TreeGrafter"/>
</dbReference>
<dbReference type="SUPFAM" id="SSF55424">
    <property type="entry name" value="FAD/NAD-linked reductases, dimerisation (C-terminal) domain"/>
    <property type="match status" value="1"/>
</dbReference>
<keyword evidence="15" id="KW-0547">Nucleotide-binding</keyword>
<evidence type="ECO:0000256" key="12">
    <source>
        <dbReference type="ARBA" id="ARBA00023027"/>
    </source>
</evidence>
<dbReference type="PANTHER" id="PTHR22912">
    <property type="entry name" value="DISULFIDE OXIDOREDUCTASE"/>
    <property type="match status" value="1"/>
</dbReference>
<evidence type="ECO:0000256" key="10">
    <source>
        <dbReference type="ARBA" id="ARBA00022857"/>
    </source>
</evidence>
<evidence type="ECO:0000256" key="1">
    <source>
        <dbReference type="ARBA" id="ARBA00001815"/>
    </source>
</evidence>
<evidence type="ECO:0000256" key="4">
    <source>
        <dbReference type="ARBA" id="ARBA00007532"/>
    </source>
</evidence>
<dbReference type="InterPro" id="IPR022962">
    <property type="entry name" value="STH_gammaproteobact"/>
</dbReference>
<organism evidence="18 19">
    <name type="scientific">Ventosimonas gracilis</name>
    <dbReference type="NCBI Taxonomy" id="1680762"/>
    <lineage>
        <taxon>Bacteria</taxon>
        <taxon>Pseudomonadati</taxon>
        <taxon>Pseudomonadota</taxon>
        <taxon>Gammaproteobacteria</taxon>
        <taxon>Pseudomonadales</taxon>
        <taxon>Ventosimonadaceae</taxon>
        <taxon>Ventosimonas</taxon>
    </lineage>
</organism>
<keyword evidence="7 14" id="KW-0963">Cytoplasm</keyword>
<dbReference type="EC" id="1.6.1.1" evidence="5 14"/>
<dbReference type="SUPFAM" id="SSF51905">
    <property type="entry name" value="FAD/NAD(P)-binding domain"/>
    <property type="match status" value="1"/>
</dbReference>
<dbReference type="HAMAP" id="MF_00247">
    <property type="entry name" value="SthA"/>
    <property type="match status" value="1"/>
</dbReference>
<feature type="binding site" evidence="15">
    <location>
        <begin position="182"/>
        <end position="189"/>
    </location>
    <ligand>
        <name>NAD(+)</name>
        <dbReference type="ChEBI" id="CHEBI:57540"/>
    </ligand>
</feature>
<evidence type="ECO:0000256" key="8">
    <source>
        <dbReference type="ARBA" id="ARBA00022630"/>
    </source>
</evidence>
<dbReference type="PRINTS" id="PR00368">
    <property type="entry name" value="FADPNR"/>
</dbReference>
<comment type="catalytic activity">
    <reaction evidence="1 14">
        <text>NAD(+) + NADPH = NADH + NADP(+)</text>
        <dbReference type="Rhea" id="RHEA:11692"/>
        <dbReference type="ChEBI" id="CHEBI:57540"/>
        <dbReference type="ChEBI" id="CHEBI:57783"/>
        <dbReference type="ChEBI" id="CHEBI:57945"/>
        <dbReference type="ChEBI" id="CHEBI:58349"/>
        <dbReference type="EC" id="1.6.1.1"/>
    </reaction>
</comment>
<feature type="domain" description="Pyridine nucleotide-disulphide oxidoreductase dimerisation" evidence="16">
    <location>
        <begin position="344"/>
        <end position="455"/>
    </location>
</feature>
<evidence type="ECO:0000256" key="13">
    <source>
        <dbReference type="ARBA" id="ARBA00031183"/>
    </source>
</evidence>
<dbReference type="InterPro" id="IPR001100">
    <property type="entry name" value="Pyr_nuc-diS_OxRdtase"/>
</dbReference>
<evidence type="ECO:0000256" key="2">
    <source>
        <dbReference type="ARBA" id="ARBA00002842"/>
    </source>
</evidence>
<evidence type="ECO:0000256" key="3">
    <source>
        <dbReference type="ARBA" id="ARBA00004496"/>
    </source>
</evidence>
<gene>
    <name evidence="14" type="primary">sthA</name>
    <name evidence="18" type="ORF">AXE65_07820</name>
</gene>
<dbReference type="GO" id="GO:0006739">
    <property type="term" value="P:NADP+ metabolic process"/>
    <property type="evidence" value="ECO:0007669"/>
    <property type="project" value="UniProtKB-UniRule"/>
</dbReference>
<dbReference type="FunFam" id="3.30.390.30:FF:000002">
    <property type="entry name" value="Soluble pyridine nucleotide transhydrogenase"/>
    <property type="match status" value="1"/>
</dbReference>
<proteinExistence type="inferred from homology"/>
<dbReference type="OrthoDB" id="9800167at2"/>
<keyword evidence="19" id="KW-1185">Reference proteome</keyword>
<dbReference type="InterPro" id="IPR036188">
    <property type="entry name" value="FAD/NAD-bd_sf"/>
</dbReference>
<dbReference type="GO" id="GO:0003957">
    <property type="term" value="F:NAD(P)+ transhydrogenase (Si-specific) activity"/>
    <property type="evidence" value="ECO:0007669"/>
    <property type="project" value="UniProtKB-UniRule"/>
</dbReference>
<evidence type="ECO:0000256" key="14">
    <source>
        <dbReference type="HAMAP-Rule" id="MF_00247"/>
    </source>
</evidence>
<protein>
    <recommendedName>
        <fullName evidence="6 14">Soluble pyridine nucleotide transhydrogenase</fullName>
        <shortName evidence="14">STH</shortName>
        <ecNumber evidence="5 14">1.6.1.1</ecNumber>
    </recommendedName>
    <alternativeName>
        <fullName evidence="13 14">NAD(P)(+) transhydrogenase [B-specific]</fullName>
    </alternativeName>
</protein>
<comment type="subcellular location">
    <subcellularLocation>
        <location evidence="3 14">Cytoplasm</location>
    </subcellularLocation>
</comment>
<dbReference type="AlphaFoldDB" id="A0A139SHA1"/>
<feature type="domain" description="FAD/NAD(P)-binding" evidence="17">
    <location>
        <begin position="6"/>
        <end position="325"/>
    </location>
</feature>
<evidence type="ECO:0000256" key="11">
    <source>
        <dbReference type="ARBA" id="ARBA00023002"/>
    </source>
</evidence>
<dbReference type="GO" id="GO:0005829">
    <property type="term" value="C:cytosol"/>
    <property type="evidence" value="ECO:0007669"/>
    <property type="project" value="TreeGrafter"/>
</dbReference>
<feature type="binding site" evidence="14">
    <location>
        <begin position="35"/>
        <end position="44"/>
    </location>
    <ligand>
        <name>FAD</name>
        <dbReference type="ChEBI" id="CHEBI:57692"/>
    </ligand>
</feature>
<comment type="function">
    <text evidence="2 14">Conversion of NADPH, generated by peripheral catabolic pathways, to NADH, which can enter the respiratory chain for energy generation.</text>
</comment>
<evidence type="ECO:0000313" key="19">
    <source>
        <dbReference type="Proteomes" id="UP000072660"/>
    </source>
</evidence>
<dbReference type="Gene3D" id="3.50.50.60">
    <property type="entry name" value="FAD/NAD(P)-binding domain"/>
    <property type="match status" value="2"/>
</dbReference>
<dbReference type="InterPro" id="IPR050151">
    <property type="entry name" value="Class-I_Pyr_Nuc-Dis_Oxidored"/>
</dbReference>
<dbReference type="InterPro" id="IPR016156">
    <property type="entry name" value="FAD/NAD-linked_Rdtase_dimer_sf"/>
</dbReference>
<keyword evidence="11 14" id="KW-0560">Oxidoreductase</keyword>
<dbReference type="InterPro" id="IPR023753">
    <property type="entry name" value="FAD/NAD-binding_dom"/>
</dbReference>
<name>A0A139SHA1_9GAMM</name>
<keyword evidence="12 14" id="KW-0520">NAD</keyword>
<evidence type="ECO:0000256" key="5">
    <source>
        <dbReference type="ARBA" id="ARBA00012772"/>
    </source>
</evidence>
<keyword evidence="10 14" id="KW-0521">NADP</keyword>
<keyword evidence="9 14" id="KW-0274">FAD</keyword>
<reference evidence="18 19" key="1">
    <citation type="submission" date="2016-02" db="EMBL/GenBank/DDBJ databases">
        <authorList>
            <person name="Wen L."/>
            <person name="He K."/>
            <person name="Yang H."/>
        </authorList>
    </citation>
    <scope>NUCLEOTIDE SEQUENCE [LARGE SCALE GENOMIC DNA]</scope>
    <source>
        <strain evidence="18 19">CV58</strain>
    </source>
</reference>
<comment type="caution">
    <text evidence="18">The sequence shown here is derived from an EMBL/GenBank/DDBJ whole genome shotgun (WGS) entry which is preliminary data.</text>
</comment>
<dbReference type="NCBIfam" id="NF003585">
    <property type="entry name" value="PRK05249.1"/>
    <property type="match status" value="1"/>
</dbReference>
<evidence type="ECO:0000256" key="6">
    <source>
        <dbReference type="ARBA" id="ARBA00016603"/>
    </source>
</evidence>
<dbReference type="FunFam" id="3.50.50.60:FF:000008">
    <property type="entry name" value="Soluble pyridine nucleotide transhydrogenase"/>
    <property type="match status" value="1"/>
</dbReference>
<sequence length="464" mass="51120">MSVYNYDVVVLGSGPAGEGAAMNAAKNGLKVAVVDNRAKVGGNCTHLGTIPSKALRHSVRQIMQYNTNPLFRLIGEPRWFSFPDVLKSAEKVISKQVSSRTGYYAHNRIDTFFGTASFANEQSVQVVCHNGLVEKLMARQFIIATGSRPYHPLDVDFSHPRVYDSDTILRLTHTPRRLIIYGAGVIGCEYASIFSGLGVLVDLINSRDQLLSFLDDEIADALGYHLRNQNVLIRHNEEYERIEGQDDGVVLHLKSGKKIKADALLWCNGRTGNTEQLGLANIGLKVNSRGQIEVDENYRTGIANIYAAGDVIGWPSLASAAYDQGRCAAGNIAEQDSWRFVDDVPTGIYTIPEISSVGRNEAELTSANIPYEVGKAFFKGMARAQIASEPVGMLKILFHRETLEILGVHCFGYQASEIVHIGQAIMNQKGEANTLKYFVNTTFNYPTMAEAYRVAAFDGLNRLF</sequence>
<evidence type="ECO:0000313" key="18">
    <source>
        <dbReference type="EMBL" id="KXU33926.1"/>
    </source>
</evidence>
<dbReference type="PRINTS" id="PR00411">
    <property type="entry name" value="PNDRDTASEI"/>
</dbReference>
<dbReference type="GO" id="GO:0050660">
    <property type="term" value="F:flavin adenine dinucleotide binding"/>
    <property type="evidence" value="ECO:0007669"/>
    <property type="project" value="TreeGrafter"/>
</dbReference>
<dbReference type="Gene3D" id="3.30.390.30">
    <property type="match status" value="1"/>
</dbReference>
<dbReference type="PANTHER" id="PTHR22912:SF93">
    <property type="entry name" value="SOLUBLE PYRIDINE NUCLEOTIDE TRANSHYDROGENASE"/>
    <property type="match status" value="1"/>
</dbReference>
<evidence type="ECO:0000256" key="7">
    <source>
        <dbReference type="ARBA" id="ARBA00022490"/>
    </source>
</evidence>
<evidence type="ECO:0000256" key="9">
    <source>
        <dbReference type="ARBA" id="ARBA00022827"/>
    </source>
</evidence>
<feature type="binding site" evidence="15">
    <location>
        <position position="53"/>
    </location>
    <ligand>
        <name>FAD</name>
        <dbReference type="ChEBI" id="CHEBI:57692"/>
    </ligand>
</feature>
<dbReference type="Proteomes" id="UP000072660">
    <property type="component" value="Unassembled WGS sequence"/>
</dbReference>
<dbReference type="GO" id="GO:0004148">
    <property type="term" value="F:dihydrolipoyl dehydrogenase (NADH) activity"/>
    <property type="evidence" value="ECO:0007669"/>
    <property type="project" value="TreeGrafter"/>
</dbReference>
<keyword evidence="8 14" id="KW-0285">Flavoprotein</keyword>
<evidence type="ECO:0000259" key="17">
    <source>
        <dbReference type="Pfam" id="PF07992"/>
    </source>
</evidence>
<accession>A0A139SHA1</accession>
<dbReference type="Pfam" id="PF02852">
    <property type="entry name" value="Pyr_redox_dim"/>
    <property type="match status" value="1"/>
</dbReference>
<dbReference type="EMBL" id="LSZO01000220">
    <property type="protein sequence ID" value="KXU33926.1"/>
    <property type="molecule type" value="Genomic_DNA"/>
</dbReference>
<evidence type="ECO:0000256" key="15">
    <source>
        <dbReference type="PIRSR" id="PIRSR000350-3"/>
    </source>
</evidence>
<dbReference type="RefSeq" id="WP_068393320.1">
    <property type="nucleotide sequence ID" value="NZ_LSZO01000220.1"/>
</dbReference>
<feature type="binding site" evidence="15">
    <location>
        <position position="269"/>
    </location>
    <ligand>
        <name>NAD(+)</name>
        <dbReference type="ChEBI" id="CHEBI:57540"/>
    </ligand>
</feature>
<dbReference type="Pfam" id="PF07992">
    <property type="entry name" value="Pyr_redox_2"/>
    <property type="match status" value="1"/>
</dbReference>
<comment type="cofactor">
    <cofactor evidence="14 15">
        <name>FAD</name>
        <dbReference type="ChEBI" id="CHEBI:57692"/>
    </cofactor>
    <text evidence="14 15">Binds 1 FAD per subunit.</text>
</comment>
<feature type="binding site" evidence="15">
    <location>
        <begin position="145"/>
        <end position="147"/>
    </location>
    <ligand>
        <name>FAD</name>
        <dbReference type="ChEBI" id="CHEBI:57692"/>
    </ligand>
</feature>
<feature type="binding site" evidence="15">
    <location>
        <position position="310"/>
    </location>
    <ligand>
        <name>FAD</name>
        <dbReference type="ChEBI" id="CHEBI:57692"/>
    </ligand>
</feature>
<dbReference type="InterPro" id="IPR004099">
    <property type="entry name" value="Pyr_nucl-diS_OxRdtase_dimer"/>
</dbReference>
<comment type="similarity">
    <text evidence="4 14">Belongs to the class-I pyridine nucleotide-disulfide oxidoreductase family.</text>
</comment>
<dbReference type="PIRSF" id="PIRSF000350">
    <property type="entry name" value="Mercury_reductase_MerA"/>
    <property type="match status" value="1"/>
</dbReference>
<evidence type="ECO:0000259" key="16">
    <source>
        <dbReference type="Pfam" id="PF02852"/>
    </source>
</evidence>